<evidence type="ECO:0000256" key="2">
    <source>
        <dbReference type="ARBA" id="ARBA00023002"/>
    </source>
</evidence>
<dbReference type="EMBL" id="CP014870">
    <property type="protein sequence ID" value="ANJ56751.1"/>
    <property type="molecule type" value="Genomic_DNA"/>
</dbReference>
<dbReference type="GO" id="GO:0016620">
    <property type="term" value="F:oxidoreductase activity, acting on the aldehyde or oxo group of donors, NAD or NADP as acceptor"/>
    <property type="evidence" value="ECO:0007669"/>
    <property type="project" value="InterPro"/>
</dbReference>
<dbReference type="FunFam" id="3.40.605.10:FF:000007">
    <property type="entry name" value="NAD/NADP-dependent betaine aldehyde dehydrogenase"/>
    <property type="match status" value="1"/>
</dbReference>
<dbReference type="Gene3D" id="3.40.605.10">
    <property type="entry name" value="Aldehyde Dehydrogenase, Chain A, domain 1"/>
    <property type="match status" value="1"/>
</dbReference>
<organism evidence="4 5">
    <name type="scientific">Pseudomonas silesiensis</name>
    <dbReference type="NCBI Taxonomy" id="1853130"/>
    <lineage>
        <taxon>Bacteria</taxon>
        <taxon>Pseudomonadati</taxon>
        <taxon>Pseudomonadota</taxon>
        <taxon>Gammaproteobacteria</taxon>
        <taxon>Pseudomonadales</taxon>
        <taxon>Pseudomonadaceae</taxon>
        <taxon>Pseudomonas</taxon>
    </lineage>
</organism>
<dbReference type="SUPFAM" id="SSF53720">
    <property type="entry name" value="ALDH-like"/>
    <property type="match status" value="1"/>
</dbReference>
<comment type="similarity">
    <text evidence="1">Belongs to the aldehyde dehydrogenase family.</text>
</comment>
<sequence length="480" mass="51840">MALQPCKNYIAGHWCEGQAVIANHSPSDVEDIVGHYHQASAEQTFEAIAAAREAQPLWAATGLEQRQQVLMAIGNELMARKDELGELLSREEGKPLAEGIGEVNRSAQFFHYYAAEVLRQMGETAASVRPGIEIEVQREPVGVVGIITPWNFPMATAAWKIAPALAFGNAVVFKPANLVPASAWALSEIISRQALPPGTFNLVMGTGGVVGESLIQSPDIDALTFTGSLATGRRVAVATAGNLVRCQLEMGSKNALVVLDDADLEIAVECALNGAFFGTGQKCTASSRLIVCDGIHDRFVDALIARMRQLKVGHALEQGVQIGPVAEARQLEQNLQYLQLAAEEGATLVEGGELLALEPAGHYMRPALFINSHNGMRINREEVFGPIACVIRVSDYEQALAVLNDTEYGLTAGIITQSLRHASDFKRRARTGCVMVNLPTAGTDYHVPFGGRKNSSFGPREQGQYARDFYTVVKTTYVRP</sequence>
<dbReference type="InterPro" id="IPR016162">
    <property type="entry name" value="Ald_DH_N"/>
</dbReference>
<keyword evidence="5" id="KW-1185">Reference proteome</keyword>
<dbReference type="PANTHER" id="PTHR42804:SF1">
    <property type="entry name" value="ALDEHYDE DEHYDROGENASE-RELATED"/>
    <property type="match status" value="1"/>
</dbReference>
<dbReference type="OrthoDB" id="9812625at2"/>
<dbReference type="Pfam" id="PF00171">
    <property type="entry name" value="Aldedh"/>
    <property type="match status" value="1"/>
</dbReference>
<dbReference type="Proteomes" id="UP000078354">
    <property type="component" value="Chromosome"/>
</dbReference>
<dbReference type="InterPro" id="IPR015590">
    <property type="entry name" value="Aldehyde_DH_dom"/>
</dbReference>
<dbReference type="STRING" id="1853130.PMA3_16980"/>
<gene>
    <name evidence="4" type="ORF">PMA3_16980</name>
</gene>
<dbReference type="Gene3D" id="3.40.309.10">
    <property type="entry name" value="Aldehyde Dehydrogenase, Chain A, domain 2"/>
    <property type="match status" value="1"/>
</dbReference>
<keyword evidence="2" id="KW-0560">Oxidoreductase</keyword>
<protein>
    <submittedName>
        <fullName evidence="4">Aldehyde dehydrogenase</fullName>
    </submittedName>
</protein>
<dbReference type="InterPro" id="IPR016161">
    <property type="entry name" value="Ald_DH/histidinol_DH"/>
</dbReference>
<dbReference type="AlphaFoldDB" id="A0A191YVK1"/>
<dbReference type="InterPro" id="IPR016163">
    <property type="entry name" value="Ald_DH_C"/>
</dbReference>
<feature type="domain" description="Aldehyde dehydrogenase" evidence="3">
    <location>
        <begin position="17"/>
        <end position="475"/>
    </location>
</feature>
<proteinExistence type="inferred from homology"/>
<accession>A0A191YVK1</accession>
<dbReference type="RefSeq" id="WP_064678261.1">
    <property type="nucleotide sequence ID" value="NZ_CP014870.1"/>
</dbReference>
<evidence type="ECO:0000259" key="3">
    <source>
        <dbReference type="Pfam" id="PF00171"/>
    </source>
</evidence>
<dbReference type="PANTHER" id="PTHR42804">
    <property type="entry name" value="ALDEHYDE DEHYDROGENASE"/>
    <property type="match status" value="1"/>
</dbReference>
<evidence type="ECO:0000256" key="1">
    <source>
        <dbReference type="ARBA" id="ARBA00009986"/>
    </source>
</evidence>
<evidence type="ECO:0000313" key="4">
    <source>
        <dbReference type="EMBL" id="ANJ56751.1"/>
    </source>
</evidence>
<reference evidence="4 5" key="1">
    <citation type="journal article" date="2018" name="Syst. Appl. Microbiol.">
        <title>Pseudomonas silesiensis sp. nov. strain A3T isolated from a biological pesticide sewage treatment plant and analysis of the complete genome sequence.</title>
        <authorList>
            <person name="Kaminski M.A."/>
            <person name="Furmanczyk E.M."/>
            <person name="Sobczak A."/>
            <person name="Dziembowski A."/>
            <person name="Lipinski L."/>
        </authorList>
    </citation>
    <scope>NUCLEOTIDE SEQUENCE [LARGE SCALE GENOMIC DNA]</scope>
    <source>
        <strain evidence="4 5">A3</strain>
    </source>
</reference>
<dbReference type="CDD" id="cd07097">
    <property type="entry name" value="ALDH_KGSADH-YcbD"/>
    <property type="match status" value="1"/>
</dbReference>
<dbReference type="KEGG" id="psil:PMA3_16980"/>
<evidence type="ECO:0000313" key="5">
    <source>
        <dbReference type="Proteomes" id="UP000078354"/>
    </source>
</evidence>
<name>A0A191YVK1_9PSED</name>